<dbReference type="AlphaFoldDB" id="A0A948WWL5"/>
<name>A0A948WWL5_9BACT</name>
<comment type="caution">
    <text evidence="2">The sequence shown here is derived from an EMBL/GenBank/DDBJ whole genome shotgun (WGS) entry which is preliminary data.</text>
</comment>
<dbReference type="EMBL" id="JAHLFW010000051">
    <property type="protein sequence ID" value="MBU3837810.1"/>
    <property type="molecule type" value="Genomic_DNA"/>
</dbReference>
<reference evidence="2" key="2">
    <citation type="submission" date="2021-04" db="EMBL/GenBank/DDBJ databases">
        <authorList>
            <person name="Gilroy R."/>
        </authorList>
    </citation>
    <scope>NUCLEOTIDE SEQUENCE</scope>
    <source>
        <strain evidence="2">G4-2901</strain>
    </source>
</reference>
<accession>A0A948WWL5</accession>
<gene>
    <name evidence="2" type="ORF">H9777_05760</name>
</gene>
<proteinExistence type="predicted"/>
<organism evidence="2 3">
    <name type="scientific">Candidatus Phocaeicola faecigallinarum</name>
    <dbReference type="NCBI Taxonomy" id="2838732"/>
    <lineage>
        <taxon>Bacteria</taxon>
        <taxon>Pseudomonadati</taxon>
        <taxon>Bacteroidota</taxon>
        <taxon>Bacteroidia</taxon>
        <taxon>Bacteroidales</taxon>
        <taxon>Bacteroidaceae</taxon>
        <taxon>Phocaeicola</taxon>
    </lineage>
</organism>
<sequence>MGKTINTDNLKAENTDRCIRKAISMQPQFRLPSNFSYKMMEKINEKVILQEKRREKRTLIAIIITSLLMVATCIVIILNYTNIKLADITNRLSNISTPSEVLFYLPMLITLPLLFWFNYWLRKRFGYLLKR</sequence>
<protein>
    <recommendedName>
        <fullName evidence="4">Transmembrane protein</fullName>
    </recommendedName>
</protein>
<feature type="transmembrane region" description="Helical" evidence="1">
    <location>
        <begin position="59"/>
        <end position="81"/>
    </location>
</feature>
<feature type="transmembrane region" description="Helical" evidence="1">
    <location>
        <begin position="101"/>
        <end position="121"/>
    </location>
</feature>
<keyword evidence="1" id="KW-0472">Membrane</keyword>
<keyword evidence="1" id="KW-0812">Transmembrane</keyword>
<evidence type="ECO:0000313" key="2">
    <source>
        <dbReference type="EMBL" id="MBU3837810.1"/>
    </source>
</evidence>
<keyword evidence="1" id="KW-1133">Transmembrane helix</keyword>
<evidence type="ECO:0000256" key="1">
    <source>
        <dbReference type="SAM" id="Phobius"/>
    </source>
</evidence>
<reference evidence="2" key="1">
    <citation type="journal article" date="2021" name="PeerJ">
        <title>Extensive microbial diversity within the chicken gut microbiome revealed by metagenomics and culture.</title>
        <authorList>
            <person name="Gilroy R."/>
            <person name="Ravi A."/>
            <person name="Getino M."/>
            <person name="Pursley I."/>
            <person name="Horton D.L."/>
            <person name="Alikhan N.F."/>
            <person name="Baker D."/>
            <person name="Gharbi K."/>
            <person name="Hall N."/>
            <person name="Watson M."/>
            <person name="Adriaenssens E.M."/>
            <person name="Foster-Nyarko E."/>
            <person name="Jarju S."/>
            <person name="Secka A."/>
            <person name="Antonio M."/>
            <person name="Oren A."/>
            <person name="Chaudhuri R.R."/>
            <person name="La Ragione R."/>
            <person name="Hildebrand F."/>
            <person name="Pallen M.J."/>
        </authorList>
    </citation>
    <scope>NUCLEOTIDE SEQUENCE</scope>
    <source>
        <strain evidence="2">G4-2901</strain>
    </source>
</reference>
<evidence type="ECO:0000313" key="3">
    <source>
        <dbReference type="Proteomes" id="UP000783796"/>
    </source>
</evidence>
<dbReference type="Proteomes" id="UP000783796">
    <property type="component" value="Unassembled WGS sequence"/>
</dbReference>
<evidence type="ECO:0008006" key="4">
    <source>
        <dbReference type="Google" id="ProtNLM"/>
    </source>
</evidence>